<evidence type="ECO:0000313" key="1">
    <source>
        <dbReference type="EMBL" id="GAF01629.1"/>
    </source>
</evidence>
<keyword evidence="2" id="KW-1185">Reference proteome</keyword>
<dbReference type="AlphaFoldDB" id="W7YGB0"/>
<dbReference type="PROSITE" id="PS51257">
    <property type="entry name" value="PROKAR_LIPOPROTEIN"/>
    <property type="match status" value="1"/>
</dbReference>
<sequence>MKFNYIIFPVIALLFVTVGCSDFLEDDQQYTEEEVVLTSGQRSRGLIDDLYSFYDYEYFTDFSREYLTDNAVLNSNESALGSGY</sequence>
<comment type="caution">
    <text evidence="1">The sequence shown here is derived from an EMBL/GenBank/DDBJ whole genome shotgun (WGS) entry which is preliminary data.</text>
</comment>
<name>W7YGB0_9BACT</name>
<evidence type="ECO:0000313" key="2">
    <source>
        <dbReference type="Proteomes" id="UP000019402"/>
    </source>
</evidence>
<accession>W7YGB0</accession>
<proteinExistence type="predicted"/>
<reference evidence="1 2" key="1">
    <citation type="journal article" date="2014" name="Genome Announc.">
        <title>Draft Genome Sequence of Cytophaga fermentans JCM 21142T, a Facultative Anaerobe Isolated from Marine Mud.</title>
        <authorList>
            <person name="Starns D."/>
            <person name="Oshima K."/>
            <person name="Suda W."/>
            <person name="Iino T."/>
            <person name="Yuki M."/>
            <person name="Inoue J."/>
            <person name="Kitamura K."/>
            <person name="Iida T."/>
            <person name="Darby A."/>
            <person name="Hattori M."/>
            <person name="Ohkuma M."/>
        </authorList>
    </citation>
    <scope>NUCLEOTIDE SEQUENCE [LARGE SCALE GENOMIC DNA]</scope>
    <source>
        <strain evidence="1 2">JCM 21142</strain>
    </source>
</reference>
<dbReference type="Proteomes" id="UP000019402">
    <property type="component" value="Unassembled WGS sequence"/>
</dbReference>
<dbReference type="EMBL" id="BAMD01000002">
    <property type="protein sequence ID" value="GAF01629.1"/>
    <property type="molecule type" value="Genomic_DNA"/>
</dbReference>
<gene>
    <name evidence="1" type="ORF">JCM21142_241</name>
</gene>
<organism evidence="1 2">
    <name type="scientific">Saccharicrinis fermentans DSM 9555 = JCM 21142</name>
    <dbReference type="NCBI Taxonomy" id="869213"/>
    <lineage>
        <taxon>Bacteria</taxon>
        <taxon>Pseudomonadati</taxon>
        <taxon>Bacteroidota</taxon>
        <taxon>Bacteroidia</taxon>
        <taxon>Marinilabiliales</taxon>
        <taxon>Marinilabiliaceae</taxon>
        <taxon>Saccharicrinis</taxon>
    </lineage>
</organism>
<protein>
    <submittedName>
        <fullName evidence="1">Uncharacterized protein</fullName>
    </submittedName>
</protein>